<feature type="transmembrane region" description="Helical" evidence="1">
    <location>
        <begin position="25"/>
        <end position="46"/>
    </location>
</feature>
<evidence type="ECO:0000313" key="3">
    <source>
        <dbReference type="Proteomes" id="UP000541444"/>
    </source>
</evidence>
<dbReference type="Proteomes" id="UP000541444">
    <property type="component" value="Unassembled WGS sequence"/>
</dbReference>
<keyword evidence="3" id="KW-1185">Reference proteome</keyword>
<evidence type="ECO:0000313" key="2">
    <source>
        <dbReference type="EMBL" id="KAF6153964.1"/>
    </source>
</evidence>
<sequence>MGGPSGSSDRLFDTTEFPGEELSDVLLATFLGIFAAWFSPLSLRLAHRGSHTKILYTSRCLKSLSPFKPL</sequence>
<proteinExistence type="predicted"/>
<name>A0A7J7MGR7_9MAGN</name>
<comment type="caution">
    <text evidence="2">The sequence shown here is derived from an EMBL/GenBank/DDBJ whole genome shotgun (WGS) entry which is preliminary data.</text>
</comment>
<organism evidence="2 3">
    <name type="scientific">Kingdonia uniflora</name>
    <dbReference type="NCBI Taxonomy" id="39325"/>
    <lineage>
        <taxon>Eukaryota</taxon>
        <taxon>Viridiplantae</taxon>
        <taxon>Streptophyta</taxon>
        <taxon>Embryophyta</taxon>
        <taxon>Tracheophyta</taxon>
        <taxon>Spermatophyta</taxon>
        <taxon>Magnoliopsida</taxon>
        <taxon>Ranunculales</taxon>
        <taxon>Circaeasteraceae</taxon>
        <taxon>Kingdonia</taxon>
    </lineage>
</organism>
<dbReference type="AlphaFoldDB" id="A0A7J7MGR7"/>
<protein>
    <submittedName>
        <fullName evidence="2">Uncharacterized protein</fullName>
    </submittedName>
</protein>
<accession>A0A7J7MGR7</accession>
<dbReference type="EMBL" id="JACGCM010001549">
    <property type="protein sequence ID" value="KAF6153964.1"/>
    <property type="molecule type" value="Genomic_DNA"/>
</dbReference>
<keyword evidence="1" id="KW-0812">Transmembrane</keyword>
<keyword evidence="1" id="KW-0472">Membrane</keyword>
<keyword evidence="1" id="KW-1133">Transmembrane helix</keyword>
<evidence type="ECO:0000256" key="1">
    <source>
        <dbReference type="SAM" id="Phobius"/>
    </source>
</evidence>
<gene>
    <name evidence="2" type="ORF">GIB67_023741</name>
</gene>
<reference evidence="2 3" key="1">
    <citation type="journal article" date="2020" name="IScience">
        <title>Genome Sequencing of the Endangered Kingdonia uniflora (Circaeasteraceae, Ranunculales) Reveals Potential Mechanisms of Evolutionary Specialization.</title>
        <authorList>
            <person name="Sun Y."/>
            <person name="Deng T."/>
            <person name="Zhang A."/>
            <person name="Moore M.J."/>
            <person name="Landis J.B."/>
            <person name="Lin N."/>
            <person name="Zhang H."/>
            <person name="Zhang X."/>
            <person name="Huang J."/>
            <person name="Zhang X."/>
            <person name="Sun H."/>
            <person name="Wang H."/>
        </authorList>
    </citation>
    <scope>NUCLEOTIDE SEQUENCE [LARGE SCALE GENOMIC DNA]</scope>
    <source>
        <strain evidence="2">TB1705</strain>
        <tissue evidence="2">Leaf</tissue>
    </source>
</reference>